<evidence type="ECO:0000313" key="2">
    <source>
        <dbReference type="EMBL" id="MFD2565927.1"/>
    </source>
</evidence>
<protein>
    <recommendedName>
        <fullName evidence="4">YD repeat-containing protein</fullName>
    </recommendedName>
</protein>
<dbReference type="EMBL" id="JBHULH010000001">
    <property type="protein sequence ID" value="MFD2565927.1"/>
    <property type="molecule type" value="Genomic_DNA"/>
</dbReference>
<organism evidence="2 3">
    <name type="scientific">Pseudotenacibaculum haliotis</name>
    <dbReference type="NCBI Taxonomy" id="1862138"/>
    <lineage>
        <taxon>Bacteria</taxon>
        <taxon>Pseudomonadati</taxon>
        <taxon>Bacteroidota</taxon>
        <taxon>Flavobacteriia</taxon>
        <taxon>Flavobacteriales</taxon>
        <taxon>Flavobacteriaceae</taxon>
        <taxon>Pseudotenacibaculum</taxon>
    </lineage>
</organism>
<evidence type="ECO:0000256" key="1">
    <source>
        <dbReference type="SAM" id="SignalP"/>
    </source>
</evidence>
<dbReference type="Proteomes" id="UP001597508">
    <property type="component" value="Unassembled WGS sequence"/>
</dbReference>
<keyword evidence="3" id="KW-1185">Reference proteome</keyword>
<evidence type="ECO:0000313" key="3">
    <source>
        <dbReference type="Proteomes" id="UP001597508"/>
    </source>
</evidence>
<reference evidence="3" key="1">
    <citation type="journal article" date="2019" name="Int. J. Syst. Evol. Microbiol.">
        <title>The Global Catalogue of Microorganisms (GCM) 10K type strain sequencing project: providing services to taxonomists for standard genome sequencing and annotation.</title>
        <authorList>
            <consortium name="The Broad Institute Genomics Platform"/>
            <consortium name="The Broad Institute Genome Sequencing Center for Infectious Disease"/>
            <person name="Wu L."/>
            <person name="Ma J."/>
        </authorList>
    </citation>
    <scope>NUCLEOTIDE SEQUENCE [LARGE SCALE GENOMIC DNA]</scope>
    <source>
        <strain evidence="3">KCTC 52127</strain>
    </source>
</reference>
<comment type="caution">
    <text evidence="2">The sequence shown here is derived from an EMBL/GenBank/DDBJ whole genome shotgun (WGS) entry which is preliminary data.</text>
</comment>
<feature type="chain" id="PRO_5047266626" description="YD repeat-containing protein" evidence="1">
    <location>
        <begin position="20"/>
        <end position="1064"/>
    </location>
</feature>
<dbReference type="Gene3D" id="2.180.10.10">
    <property type="entry name" value="RHS repeat-associated core"/>
    <property type="match status" value="1"/>
</dbReference>
<dbReference type="RefSeq" id="WP_379664652.1">
    <property type="nucleotide sequence ID" value="NZ_JBHULH010000001.1"/>
</dbReference>
<name>A0ABW5LRB8_9FLAO</name>
<proteinExistence type="predicted"/>
<evidence type="ECO:0008006" key="4">
    <source>
        <dbReference type="Google" id="ProtNLM"/>
    </source>
</evidence>
<keyword evidence="1" id="KW-0732">Signal</keyword>
<sequence length="1064" mass="117610">MKRTTLLGVLLLAVSTIYAQDLMPKVVPVSPEAASLGKYGDLPVNLSTGRLSYNIPIFTIDVNGYQLPISLSYNNGGLLAEEDTGVAGLGWTLNAGGRIIRQMRGKPDEDSNGYVGGNIGLNWVIPYNFNLWDNLTPSEKANKINLLYRNGLDGSWDTQPDKFVINAASIGGSFSYNEVGDAIFYPQKNYIISKSSNNYTIKDDQGITYEFNDKETTTAEAMSNNEQLSPPTTYVSSWGLSKISFPTNDKEITFSYALKGAYDKTSHSESRKIYTSKTGNSQLCSSTSGAITKSHFDTSIINRIQISTISFPKGSVEFDIRDVNDGASGLTSYLHSITVKNSSGDIISLYTFEYDNINSKVKLLEKIRKYDASNNEHPFYSFEYNGTPPSNITYGAQDVWGYYNGKSGFNFFQNDRSVDFSQASLGALTKIIYPTKGYSEITYEPNRAKMSVDSHKNLILMTQTVQPNKSEEINLTATGSNSKTVTLPVGQVIKVTMITQFNSGNGLMESNVELSAAGGASNFECNTYGTFGSNCLLLAETIAEQGNVIGGSSNKNYTNYYYVDAGASITISANLQEFSAQGKAFIKLEYFDPTTQDQLDDYTEIIENGTTYITPRVGGIRVKSTSDCNTVNDCINKTYKYIRTDGKTSGQLLSTPIYEYIQTLADFNGECTFKNVSSNSSIPLASFQGAPVLYDRVEVLQNGNDTNGKTVLTFSSEVNAAPGYPFPPINSRDWRKGNLLTETKYAKREGTLIAVSKTVNTYATVYPYVSNTTTRKHSIGQVIGRNIFDYRGVQGALIEYDNTDFEENSFSNRPEFYHLTSSIQELDSITVTKSYQYDSNSGYLDESTVSDSKGLVLKTVNSYPLDVSNTTLVNANRIASPVQVETYSGTNKLSTQKTIFGTHNTYFLPSTIQTSKGTGPLEDRLTYHSYYANGNIKEVSKKDGTHVVYIWGYNQTLPVAKIENISFSSIPATIYNNILSTSNNDVDTATEKLLRDELEALRNHTNLSGAMVTTFTYDPLVGITSMTDPRGNVIYYEYDSFNRLKLVKDKDGHIVSENQYHYKN</sequence>
<feature type="signal peptide" evidence="1">
    <location>
        <begin position="1"/>
        <end position="19"/>
    </location>
</feature>
<gene>
    <name evidence="2" type="ORF">ACFSRZ_01010</name>
</gene>
<accession>A0ABW5LRB8</accession>